<dbReference type="EMBL" id="LCFD01000016">
    <property type="protein sequence ID" value="KKS85648.1"/>
    <property type="molecule type" value="Genomic_DNA"/>
</dbReference>
<dbReference type="SUPFAM" id="SSF48452">
    <property type="entry name" value="TPR-like"/>
    <property type="match status" value="1"/>
</dbReference>
<dbReference type="AlphaFoldDB" id="A0A0G1FFM2"/>
<reference evidence="1 2" key="1">
    <citation type="journal article" date="2015" name="Nature">
        <title>rRNA introns, odd ribosomes, and small enigmatic genomes across a large radiation of phyla.</title>
        <authorList>
            <person name="Brown C.T."/>
            <person name="Hug L.A."/>
            <person name="Thomas B.C."/>
            <person name="Sharon I."/>
            <person name="Castelle C.J."/>
            <person name="Singh A."/>
            <person name="Wilkins M.J."/>
            <person name="Williams K.H."/>
            <person name="Banfield J.F."/>
        </authorList>
    </citation>
    <scope>NUCLEOTIDE SEQUENCE [LARGE SCALE GENOMIC DNA]</scope>
</reference>
<protein>
    <submittedName>
        <fullName evidence="1">Uncharacterized protein</fullName>
    </submittedName>
</protein>
<dbReference type="InterPro" id="IPR011990">
    <property type="entry name" value="TPR-like_helical_dom_sf"/>
</dbReference>
<organism evidence="1 2">
    <name type="scientific">Candidatus Gottesmanbacteria bacterium GW2011_GWB1_43_11</name>
    <dbReference type="NCBI Taxonomy" id="1618446"/>
    <lineage>
        <taxon>Bacteria</taxon>
        <taxon>Candidatus Gottesmaniibacteriota</taxon>
    </lineage>
</organism>
<dbReference type="Gene3D" id="1.25.40.10">
    <property type="entry name" value="Tetratricopeptide repeat domain"/>
    <property type="match status" value="1"/>
</dbReference>
<gene>
    <name evidence="1" type="ORF">UV61_C0016G0020</name>
</gene>
<dbReference type="Proteomes" id="UP000034050">
    <property type="component" value="Unassembled WGS sequence"/>
</dbReference>
<proteinExistence type="predicted"/>
<comment type="caution">
    <text evidence="1">The sequence shown here is derived from an EMBL/GenBank/DDBJ whole genome shotgun (WGS) entry which is preliminary data.</text>
</comment>
<name>A0A0G1FFM2_9BACT</name>
<sequence>MPYNRRSPKIFKFGKINRWFTTHHRLTLPTFLVGLLLIVAFASFGLTNPLPPLLTQGLESLAYQPQDSKLHLQLGQMYFFARDLSKAQIETQLALVAHQDLVGSNQVLGDTTDIIDLQKQIATLPLAQKQAQEYWLQVVASHPDYRDAWVQLAYLAYNQGNEEETKKYVEKIKTLDPYFINLLPQPLLGL</sequence>
<evidence type="ECO:0000313" key="1">
    <source>
        <dbReference type="EMBL" id="KKS85648.1"/>
    </source>
</evidence>
<accession>A0A0G1FFM2</accession>
<evidence type="ECO:0000313" key="2">
    <source>
        <dbReference type="Proteomes" id="UP000034050"/>
    </source>
</evidence>